<dbReference type="Proteomes" id="UP001371456">
    <property type="component" value="Unassembled WGS sequence"/>
</dbReference>
<name>A0AAN8U597_SOLBU</name>
<sequence>MEFLKFSREDLRSWLFRIDQFFFRENIPMEEEISIDALQLEGEVVRWHFSFTKYRQYIQPPTWNE</sequence>
<gene>
    <name evidence="1" type="ORF">RDI58_001538</name>
</gene>
<keyword evidence="2" id="KW-1185">Reference proteome</keyword>
<accession>A0AAN8U597</accession>
<reference evidence="1 2" key="1">
    <citation type="submission" date="2024-02" db="EMBL/GenBank/DDBJ databases">
        <title>de novo genome assembly of Solanum bulbocastanum strain 11H21.</title>
        <authorList>
            <person name="Hosaka A.J."/>
        </authorList>
    </citation>
    <scope>NUCLEOTIDE SEQUENCE [LARGE SCALE GENOMIC DNA]</scope>
    <source>
        <tissue evidence="1">Young leaves</tissue>
    </source>
</reference>
<dbReference type="AlphaFoldDB" id="A0AAN8U597"/>
<proteinExistence type="predicted"/>
<dbReference type="EMBL" id="JBANQN010000001">
    <property type="protein sequence ID" value="KAK6803754.1"/>
    <property type="molecule type" value="Genomic_DNA"/>
</dbReference>
<comment type="caution">
    <text evidence="1">The sequence shown here is derived from an EMBL/GenBank/DDBJ whole genome shotgun (WGS) entry which is preliminary data.</text>
</comment>
<evidence type="ECO:0000313" key="1">
    <source>
        <dbReference type="EMBL" id="KAK6803754.1"/>
    </source>
</evidence>
<organism evidence="1 2">
    <name type="scientific">Solanum bulbocastanum</name>
    <name type="common">Wild potato</name>
    <dbReference type="NCBI Taxonomy" id="147425"/>
    <lineage>
        <taxon>Eukaryota</taxon>
        <taxon>Viridiplantae</taxon>
        <taxon>Streptophyta</taxon>
        <taxon>Embryophyta</taxon>
        <taxon>Tracheophyta</taxon>
        <taxon>Spermatophyta</taxon>
        <taxon>Magnoliopsida</taxon>
        <taxon>eudicotyledons</taxon>
        <taxon>Gunneridae</taxon>
        <taxon>Pentapetalae</taxon>
        <taxon>asterids</taxon>
        <taxon>lamiids</taxon>
        <taxon>Solanales</taxon>
        <taxon>Solanaceae</taxon>
        <taxon>Solanoideae</taxon>
        <taxon>Solaneae</taxon>
        <taxon>Solanum</taxon>
    </lineage>
</organism>
<evidence type="ECO:0000313" key="2">
    <source>
        <dbReference type="Proteomes" id="UP001371456"/>
    </source>
</evidence>
<protein>
    <submittedName>
        <fullName evidence="1">Uncharacterized protein</fullName>
    </submittedName>
</protein>